<feature type="region of interest" description="Disordered" evidence="1">
    <location>
        <begin position="108"/>
        <end position="139"/>
    </location>
</feature>
<gene>
    <name evidence="3" type="ORF">CK203_053360</name>
</gene>
<feature type="transmembrane region" description="Helical" evidence="2">
    <location>
        <begin position="79"/>
        <end position="106"/>
    </location>
</feature>
<feature type="compositionally biased region" description="Basic and acidic residues" evidence="1">
    <location>
        <begin position="122"/>
        <end position="139"/>
    </location>
</feature>
<dbReference type="Proteomes" id="UP000288805">
    <property type="component" value="Unassembled WGS sequence"/>
</dbReference>
<evidence type="ECO:0000256" key="2">
    <source>
        <dbReference type="SAM" id="Phobius"/>
    </source>
</evidence>
<sequence length="139" mass="15101">MIRIGCSFKPRGCPGSDGMRDTWFNDDTATWIDAWSCCLPSSYCSLSPATLAFCTTTTLVAVYFPDGPTVFCSSGLGELSFFVVGIIFEFAYFLGSIWVLALWGVASTSEPGKGKKGGQPREGVDRTNSEKSIELLIER</sequence>
<proteinExistence type="predicted"/>
<comment type="caution">
    <text evidence="3">The sequence shown here is derived from an EMBL/GenBank/DDBJ whole genome shotgun (WGS) entry which is preliminary data.</text>
</comment>
<keyword evidence="2" id="KW-0472">Membrane</keyword>
<protein>
    <submittedName>
        <fullName evidence="3">Uncharacterized protein</fullName>
    </submittedName>
</protein>
<evidence type="ECO:0000313" key="3">
    <source>
        <dbReference type="EMBL" id="RVW76484.1"/>
    </source>
</evidence>
<dbReference type="EMBL" id="QGNW01000328">
    <property type="protein sequence ID" value="RVW76484.1"/>
    <property type="molecule type" value="Genomic_DNA"/>
</dbReference>
<accession>A0A438GWB1</accession>
<keyword evidence="2" id="KW-0812">Transmembrane</keyword>
<evidence type="ECO:0000256" key="1">
    <source>
        <dbReference type="SAM" id="MobiDB-lite"/>
    </source>
</evidence>
<dbReference type="AlphaFoldDB" id="A0A438GWB1"/>
<reference evidence="3 4" key="1">
    <citation type="journal article" date="2018" name="PLoS Genet.">
        <title>Population sequencing reveals clonal diversity and ancestral inbreeding in the grapevine cultivar Chardonnay.</title>
        <authorList>
            <person name="Roach M.J."/>
            <person name="Johnson D.L."/>
            <person name="Bohlmann J."/>
            <person name="van Vuuren H.J."/>
            <person name="Jones S.J."/>
            <person name="Pretorius I.S."/>
            <person name="Schmidt S.A."/>
            <person name="Borneman A.R."/>
        </authorList>
    </citation>
    <scope>NUCLEOTIDE SEQUENCE [LARGE SCALE GENOMIC DNA]</scope>
    <source>
        <strain evidence="4">cv. Chardonnay</strain>
        <tissue evidence="3">Leaf</tissue>
    </source>
</reference>
<name>A0A438GWB1_VITVI</name>
<keyword evidence="2" id="KW-1133">Transmembrane helix</keyword>
<evidence type="ECO:0000313" key="4">
    <source>
        <dbReference type="Proteomes" id="UP000288805"/>
    </source>
</evidence>
<organism evidence="3 4">
    <name type="scientific">Vitis vinifera</name>
    <name type="common">Grape</name>
    <dbReference type="NCBI Taxonomy" id="29760"/>
    <lineage>
        <taxon>Eukaryota</taxon>
        <taxon>Viridiplantae</taxon>
        <taxon>Streptophyta</taxon>
        <taxon>Embryophyta</taxon>
        <taxon>Tracheophyta</taxon>
        <taxon>Spermatophyta</taxon>
        <taxon>Magnoliopsida</taxon>
        <taxon>eudicotyledons</taxon>
        <taxon>Gunneridae</taxon>
        <taxon>Pentapetalae</taxon>
        <taxon>rosids</taxon>
        <taxon>Vitales</taxon>
        <taxon>Vitaceae</taxon>
        <taxon>Viteae</taxon>
        <taxon>Vitis</taxon>
    </lineage>
</organism>